<feature type="compositionally biased region" description="Polar residues" evidence="1">
    <location>
        <begin position="73"/>
        <end position="103"/>
    </location>
</feature>
<feature type="compositionally biased region" description="Acidic residues" evidence="1">
    <location>
        <begin position="129"/>
        <end position="140"/>
    </location>
</feature>
<name>A0A5M9MC38_9EURO</name>
<feature type="compositionally biased region" description="Basic and acidic residues" evidence="1">
    <location>
        <begin position="116"/>
        <end position="126"/>
    </location>
</feature>
<evidence type="ECO:0000256" key="1">
    <source>
        <dbReference type="SAM" id="MobiDB-lite"/>
    </source>
</evidence>
<evidence type="ECO:0000313" key="3">
    <source>
        <dbReference type="Proteomes" id="UP000324241"/>
    </source>
</evidence>
<reference evidence="2 3" key="1">
    <citation type="submission" date="2019-08" db="EMBL/GenBank/DDBJ databases">
        <title>The genome sequence of a newly discovered highly antifungal drug resistant Aspergillus species, Aspergillus tanneri NIH 1004.</title>
        <authorList>
            <person name="Mounaud S."/>
            <person name="Singh I."/>
            <person name="Joardar V."/>
            <person name="Pakala S."/>
            <person name="Pakala S."/>
            <person name="Venepally P."/>
            <person name="Chung J.K."/>
            <person name="Losada L."/>
            <person name="Nierman W.C."/>
        </authorList>
    </citation>
    <scope>NUCLEOTIDE SEQUENCE [LARGE SCALE GENOMIC DNA]</scope>
    <source>
        <strain evidence="2 3">NIH1004</strain>
    </source>
</reference>
<evidence type="ECO:0000313" key="2">
    <source>
        <dbReference type="EMBL" id="KAA8644478.1"/>
    </source>
</evidence>
<proteinExistence type="predicted"/>
<accession>A0A5M9MC38</accession>
<dbReference type="AlphaFoldDB" id="A0A5M9MC38"/>
<feature type="compositionally biased region" description="Basic and acidic residues" evidence="1">
    <location>
        <begin position="324"/>
        <end position="333"/>
    </location>
</feature>
<protein>
    <submittedName>
        <fullName evidence="2">Uncharacterized protein</fullName>
    </submittedName>
</protein>
<sequence>MAPLQSTARQRRKNGSTSYSVDLLNNLHSSTDRVSRSSPARPLPPFHRSTARRTQVRQRDIWEVPESPETDRSSAFTQIPQSEPTTLRGSKSLQSELASNHTPLQMPAGLQPILRVEIDNRVKEVSNQESDDGSDDESSTGDDIPFRNDSVDDSDCDENSSKKADEITTNESIQGTNDKDGIPSVELLSEDQVDSPETRSKEFSPSQQLRESEFITEHGDELGSNREEEMEIVEESEYSQSESESESEFFSEHGDKVGLNREEETVVVEESGYSQSESESESDKPPAASDIPQHSPDVTETLSPVAICPDQDRRSTVSFQQTSHVEKMRERKALSTSREPSPEVDGDISSEGVARDVTKSVRGTPNDTIELLWFREASELGGQGKNWNTLIRETRTLAQTARPSKAKYFKGIKSLSSKFREKYAEIVSSLDAQCSPSPTLVHECDTLFNAISREADLFLDKVFNIAKRSEEHQWISGELAEEFEAHVFPLMVKLTLTCFEAYCKKAHELFARAQDHVDRAMRLFLRLCARSYYLETERYVQFKARGQCLLRPLKKLIEALNNGSLKRERGRERFETSVSAHDIENVNKSVGAGKEWTDAEGIALLDGLKLYQDRDRYSQILVNFGTQLRGRTVDELRTKAQEILDAYLPTILKQAPTQEEQQQWQWLLSVRGS</sequence>
<organism evidence="2 3">
    <name type="scientific">Aspergillus tanneri</name>
    <dbReference type="NCBI Taxonomy" id="1220188"/>
    <lineage>
        <taxon>Eukaryota</taxon>
        <taxon>Fungi</taxon>
        <taxon>Dikarya</taxon>
        <taxon>Ascomycota</taxon>
        <taxon>Pezizomycotina</taxon>
        <taxon>Eurotiomycetes</taxon>
        <taxon>Eurotiomycetidae</taxon>
        <taxon>Eurotiales</taxon>
        <taxon>Aspergillaceae</taxon>
        <taxon>Aspergillus</taxon>
        <taxon>Aspergillus subgen. Circumdati</taxon>
    </lineage>
</organism>
<dbReference type="Proteomes" id="UP000324241">
    <property type="component" value="Unassembled WGS sequence"/>
</dbReference>
<dbReference type="VEuPathDB" id="FungiDB:EYZ11_003030"/>
<feature type="compositionally biased region" description="Basic and acidic residues" evidence="1">
    <location>
        <begin position="210"/>
        <end position="227"/>
    </location>
</feature>
<dbReference type="EMBL" id="QUQM01000006">
    <property type="protein sequence ID" value="KAA8644478.1"/>
    <property type="molecule type" value="Genomic_DNA"/>
</dbReference>
<feature type="compositionally biased region" description="Polar residues" evidence="1">
    <location>
        <begin position="167"/>
        <end position="176"/>
    </location>
</feature>
<feature type="compositionally biased region" description="Acidic residues" evidence="1">
    <location>
        <begin position="228"/>
        <end position="249"/>
    </location>
</feature>
<gene>
    <name evidence="2" type="ORF">ATNIH1004_008682</name>
</gene>
<dbReference type="GeneID" id="54331384"/>
<feature type="compositionally biased region" description="Basic and acidic residues" evidence="1">
    <location>
        <begin position="250"/>
        <end position="264"/>
    </location>
</feature>
<dbReference type="OrthoDB" id="5431211at2759"/>
<feature type="region of interest" description="Disordered" evidence="1">
    <location>
        <begin position="1"/>
        <end position="349"/>
    </location>
</feature>
<comment type="caution">
    <text evidence="2">The sequence shown here is derived from an EMBL/GenBank/DDBJ whole genome shotgun (WGS) entry which is preliminary data.</text>
</comment>
<dbReference type="RefSeq" id="XP_033423839.1">
    <property type="nucleotide sequence ID" value="XM_033573287.1"/>
</dbReference>